<keyword evidence="1" id="KW-0472">Membrane</keyword>
<dbReference type="Proteomes" id="UP000036681">
    <property type="component" value="Unplaced"/>
</dbReference>
<feature type="transmembrane region" description="Helical" evidence="1">
    <location>
        <begin position="147"/>
        <end position="174"/>
    </location>
</feature>
<evidence type="ECO:0000256" key="1">
    <source>
        <dbReference type="SAM" id="Phobius"/>
    </source>
</evidence>
<dbReference type="WBParaSite" id="ALUE_0000300301-mRNA-1">
    <property type="protein sequence ID" value="ALUE_0000300301-mRNA-1"/>
    <property type="gene ID" value="ALUE_0000300301"/>
</dbReference>
<evidence type="ECO:0000313" key="3">
    <source>
        <dbReference type="WBParaSite" id="ALUE_0000300301-mRNA-1"/>
    </source>
</evidence>
<keyword evidence="2" id="KW-1185">Reference proteome</keyword>
<feature type="transmembrane region" description="Helical" evidence="1">
    <location>
        <begin position="120"/>
        <end position="140"/>
    </location>
</feature>
<feature type="transmembrane region" description="Helical" evidence="1">
    <location>
        <begin position="228"/>
        <end position="249"/>
    </location>
</feature>
<feature type="transmembrane region" description="Helical" evidence="1">
    <location>
        <begin position="63"/>
        <end position="81"/>
    </location>
</feature>
<reference evidence="3" key="1">
    <citation type="submission" date="2017-02" db="UniProtKB">
        <authorList>
            <consortium name="WormBaseParasite"/>
        </authorList>
    </citation>
    <scope>IDENTIFICATION</scope>
</reference>
<keyword evidence="1" id="KW-0812">Transmembrane</keyword>
<name>A0A0M3HN08_ASCLU</name>
<sequence length="277" mass="31317">MPSISTVFSPCNFKRIQACGKQEIDEEAAHTSHMDAHFKHTNSNSMLRAVIENQWAYAQYMKLVTLFVIAVTHVIYMSSFLKAFSALVDYADALDGKATASESYSLRHQIELLADYRKNMWMTVGSMCVALSTLCFFLLLNTSAQKAAYIVAMRIVDLVAFSTLPALLFARWMLVESASEHLPMVLHQMQHMPSPNLLTNALNCSMTATENARQCSATILDSLFPAFLIKYLIVLAILTIIYVVLAYIIEWCIRHLFPPEECHHRPPRYSPIVVTDQ</sequence>
<evidence type="ECO:0000313" key="2">
    <source>
        <dbReference type="Proteomes" id="UP000036681"/>
    </source>
</evidence>
<dbReference type="AlphaFoldDB" id="A0A0M3HN08"/>
<protein>
    <submittedName>
        <fullName evidence="3">Gustatory receptor</fullName>
    </submittedName>
</protein>
<accession>A0A0M3HN08</accession>
<keyword evidence="1" id="KW-1133">Transmembrane helix</keyword>
<proteinExistence type="predicted"/>
<organism evidence="2 3">
    <name type="scientific">Ascaris lumbricoides</name>
    <name type="common">Giant roundworm</name>
    <dbReference type="NCBI Taxonomy" id="6252"/>
    <lineage>
        <taxon>Eukaryota</taxon>
        <taxon>Metazoa</taxon>
        <taxon>Ecdysozoa</taxon>
        <taxon>Nematoda</taxon>
        <taxon>Chromadorea</taxon>
        <taxon>Rhabditida</taxon>
        <taxon>Spirurina</taxon>
        <taxon>Ascaridomorpha</taxon>
        <taxon>Ascaridoidea</taxon>
        <taxon>Ascarididae</taxon>
        <taxon>Ascaris</taxon>
    </lineage>
</organism>